<feature type="compositionally biased region" description="Basic and acidic residues" evidence="3">
    <location>
        <begin position="1"/>
        <end position="10"/>
    </location>
</feature>
<protein>
    <submittedName>
        <fullName evidence="5">Family with sequence similarity member b</fullName>
    </submittedName>
</protein>
<dbReference type="PANTHER" id="PTHR13677:SF0">
    <property type="entry name" value="LD41638P"/>
    <property type="match status" value="1"/>
</dbReference>
<dbReference type="PROSITE" id="PS50211">
    <property type="entry name" value="DENN"/>
    <property type="match status" value="1"/>
</dbReference>
<evidence type="ECO:0000259" key="4">
    <source>
        <dbReference type="PROSITE" id="PS50211"/>
    </source>
</evidence>
<dbReference type="InterPro" id="IPR024224">
    <property type="entry name" value="DENND6"/>
</dbReference>
<dbReference type="AlphaFoldDB" id="A0A1Q3EKA5"/>
<feature type="compositionally biased region" description="Polar residues" evidence="3">
    <location>
        <begin position="69"/>
        <end position="85"/>
    </location>
</feature>
<gene>
    <name evidence="5" type="ORF">LENED_009632</name>
</gene>
<dbReference type="EMBL" id="BDGU01000482">
    <property type="protein sequence ID" value="GAW07625.1"/>
    <property type="molecule type" value="Genomic_DNA"/>
</dbReference>
<keyword evidence="2" id="KW-0175">Coiled coil</keyword>
<dbReference type="STRING" id="5353.A0A1Q3EKA5"/>
<comment type="caution">
    <text evidence="5">The sequence shown here is derived from an EMBL/GenBank/DDBJ whole genome shotgun (WGS) entry which is preliminary data.</text>
</comment>
<feature type="domain" description="UDENN" evidence="4">
    <location>
        <begin position="136"/>
        <end position="568"/>
    </location>
</feature>
<dbReference type="Proteomes" id="UP000188533">
    <property type="component" value="Unassembled WGS sequence"/>
</dbReference>
<feature type="region of interest" description="Disordered" evidence="3">
    <location>
        <begin position="1"/>
        <end position="23"/>
    </location>
</feature>
<comment type="similarity">
    <text evidence="1">Belongs to the DENND6 family.</text>
</comment>
<evidence type="ECO:0000256" key="2">
    <source>
        <dbReference type="SAM" id="Coils"/>
    </source>
</evidence>
<dbReference type="InterPro" id="IPR037516">
    <property type="entry name" value="Tripartite_DENN"/>
</dbReference>
<evidence type="ECO:0000256" key="1">
    <source>
        <dbReference type="ARBA" id="ARBA00007159"/>
    </source>
</evidence>
<feature type="coiled-coil region" evidence="2">
    <location>
        <begin position="104"/>
        <end position="131"/>
    </location>
</feature>
<sequence>MPRPILRLDDRYDDGEFEGGDLGTASSVLSSSIFSSSSNASSSSSPRTPKKGFALPALRKHVSRRKSSLDQLQIPSPSSPDLTNTKIAKLGRPQLTRSATLPKVPHLQNRSDKLRAELEALEVDSALLEKIRRWILGIAIVNFDIDEGPMVDGVFPPLVLFPKESENIAFSSFPDSLQFDQGFQIHSFRIRGEKIAVSSEKRPANIDEFMYGFSYFTQKRDSTLKRGYEQRSVVILTSHPYPAFFSIILSIFGPMFQEHGTPMLEAACHNIAMWPDPTPGTVLEIGFLGTVLQVEIPHSGNDAQQIRATVFKKNDFDPKLHILASAPPFNPPPILLFEASLSHLWSIWECVVLCEPILLFGTSPAQTSQAAWWFRDILRPIPLAGDIRPYFTIHDTDHTLLINKLPPKPGLILGVTNPYFDRSCSHWPHLLSLGRYIPPNTATKTSLTTATPGPPPGWTTKLHKRYISKDRALLKQLEDACRGSEQQKIEAYLHTLIPTPTEIAQIERKMGKGDTSPKSSLRLKPFHSANFFLSLKSHGSTLPFRSSSKRLEFYERWLKTPAFGLWLAEQETIVQDVLHDNINKDNQGRNTPQSGFKS</sequence>
<evidence type="ECO:0000313" key="6">
    <source>
        <dbReference type="Proteomes" id="UP000188533"/>
    </source>
</evidence>
<accession>A0A1Q3EKA5</accession>
<proteinExistence type="inferred from homology"/>
<dbReference type="GO" id="GO:0005085">
    <property type="term" value="F:guanyl-nucleotide exchange factor activity"/>
    <property type="evidence" value="ECO:0007669"/>
    <property type="project" value="InterPro"/>
</dbReference>
<feature type="region of interest" description="Disordered" evidence="3">
    <location>
        <begin position="65"/>
        <end position="85"/>
    </location>
</feature>
<keyword evidence="6" id="KW-1185">Reference proteome</keyword>
<evidence type="ECO:0000313" key="5">
    <source>
        <dbReference type="EMBL" id="GAW07625.1"/>
    </source>
</evidence>
<dbReference type="GO" id="GO:0055037">
    <property type="term" value="C:recycling endosome"/>
    <property type="evidence" value="ECO:0007669"/>
    <property type="project" value="TreeGrafter"/>
</dbReference>
<name>A0A1Q3EKA5_LENED</name>
<evidence type="ECO:0000256" key="3">
    <source>
        <dbReference type="SAM" id="MobiDB-lite"/>
    </source>
</evidence>
<dbReference type="PANTHER" id="PTHR13677">
    <property type="entry name" value="LD41638P"/>
    <property type="match status" value="1"/>
</dbReference>
<organism evidence="5 6">
    <name type="scientific">Lentinula edodes</name>
    <name type="common">Shiitake mushroom</name>
    <name type="synonym">Lentinus edodes</name>
    <dbReference type="NCBI Taxonomy" id="5353"/>
    <lineage>
        <taxon>Eukaryota</taxon>
        <taxon>Fungi</taxon>
        <taxon>Dikarya</taxon>
        <taxon>Basidiomycota</taxon>
        <taxon>Agaricomycotina</taxon>
        <taxon>Agaricomycetes</taxon>
        <taxon>Agaricomycetidae</taxon>
        <taxon>Agaricales</taxon>
        <taxon>Marasmiineae</taxon>
        <taxon>Omphalotaceae</taxon>
        <taxon>Lentinula</taxon>
    </lineage>
</organism>
<reference evidence="5 6" key="2">
    <citation type="submission" date="2017-02" db="EMBL/GenBank/DDBJ databases">
        <title>A genome survey and senescence transcriptome analysis in Lentinula edodes.</title>
        <authorList>
            <person name="Sakamoto Y."/>
            <person name="Nakade K."/>
            <person name="Sato S."/>
            <person name="Yoshida Y."/>
            <person name="Miyazaki K."/>
            <person name="Natsume S."/>
            <person name="Konno N."/>
        </authorList>
    </citation>
    <scope>NUCLEOTIDE SEQUENCE [LARGE SCALE GENOMIC DNA]</scope>
    <source>
        <strain evidence="5 6">NBRC 111202</strain>
    </source>
</reference>
<reference evidence="5 6" key="1">
    <citation type="submission" date="2016-08" db="EMBL/GenBank/DDBJ databases">
        <authorList>
            <consortium name="Lentinula edodes genome sequencing consortium"/>
            <person name="Sakamoto Y."/>
            <person name="Nakade K."/>
            <person name="Sato S."/>
            <person name="Yoshida Y."/>
            <person name="Miyazaki K."/>
            <person name="Natsume S."/>
            <person name="Konno N."/>
        </authorList>
    </citation>
    <scope>NUCLEOTIDE SEQUENCE [LARGE SCALE GENOMIC DNA]</scope>
    <source>
        <strain evidence="5 6">NBRC 111202</strain>
    </source>
</reference>